<proteinExistence type="predicted"/>
<gene>
    <name evidence="2" type="ORF">ACFS2C_04835</name>
</gene>
<organism evidence="2 3">
    <name type="scientific">Prauserella oleivorans</name>
    <dbReference type="NCBI Taxonomy" id="1478153"/>
    <lineage>
        <taxon>Bacteria</taxon>
        <taxon>Bacillati</taxon>
        <taxon>Actinomycetota</taxon>
        <taxon>Actinomycetes</taxon>
        <taxon>Pseudonocardiales</taxon>
        <taxon>Pseudonocardiaceae</taxon>
        <taxon>Prauserella</taxon>
    </lineage>
</organism>
<dbReference type="RefSeq" id="WP_377389061.1">
    <property type="nucleotide sequence ID" value="NZ_JBHSAN010000014.1"/>
</dbReference>
<evidence type="ECO:0000256" key="1">
    <source>
        <dbReference type="SAM" id="Phobius"/>
    </source>
</evidence>
<reference evidence="3" key="1">
    <citation type="journal article" date="2019" name="Int. J. Syst. Evol. Microbiol.">
        <title>The Global Catalogue of Microorganisms (GCM) 10K type strain sequencing project: providing services to taxonomists for standard genome sequencing and annotation.</title>
        <authorList>
            <consortium name="The Broad Institute Genomics Platform"/>
            <consortium name="The Broad Institute Genome Sequencing Center for Infectious Disease"/>
            <person name="Wu L."/>
            <person name="Ma J."/>
        </authorList>
    </citation>
    <scope>NUCLEOTIDE SEQUENCE [LARGE SCALE GENOMIC DNA]</scope>
    <source>
        <strain evidence="3">IBRC-M 10906</strain>
    </source>
</reference>
<dbReference type="Proteomes" id="UP001597478">
    <property type="component" value="Unassembled WGS sequence"/>
</dbReference>
<protein>
    <recommendedName>
        <fullName evidence="4">MFS transporter</fullName>
    </recommendedName>
</protein>
<name>A0ABW5W887_9PSEU</name>
<evidence type="ECO:0008006" key="4">
    <source>
        <dbReference type="Google" id="ProtNLM"/>
    </source>
</evidence>
<keyword evidence="3" id="KW-1185">Reference proteome</keyword>
<dbReference type="EMBL" id="JBHUOF010000005">
    <property type="protein sequence ID" value="MFD2798715.1"/>
    <property type="molecule type" value="Genomic_DNA"/>
</dbReference>
<keyword evidence="1" id="KW-0472">Membrane</keyword>
<keyword evidence="1" id="KW-0812">Transmembrane</keyword>
<evidence type="ECO:0000313" key="2">
    <source>
        <dbReference type="EMBL" id="MFD2798715.1"/>
    </source>
</evidence>
<accession>A0ABW5W887</accession>
<feature type="transmembrane region" description="Helical" evidence="1">
    <location>
        <begin position="40"/>
        <end position="63"/>
    </location>
</feature>
<evidence type="ECO:0000313" key="3">
    <source>
        <dbReference type="Proteomes" id="UP001597478"/>
    </source>
</evidence>
<comment type="caution">
    <text evidence="2">The sequence shown here is derived from an EMBL/GenBank/DDBJ whole genome shotgun (WGS) entry which is preliminary data.</text>
</comment>
<keyword evidence="1" id="KW-1133">Transmembrane helix</keyword>
<sequence length="67" mass="7263">MAGTSSAPEETRPRGRRLRRWSELSAGERRLFVPQLVIQFVVRAAVFFLALDFAVAAGAVPGFSAAT</sequence>